<proteinExistence type="predicted"/>
<evidence type="ECO:0000313" key="1">
    <source>
        <dbReference type="EMBL" id="JAD46124.1"/>
    </source>
</evidence>
<reference evidence="1" key="1">
    <citation type="submission" date="2014-09" db="EMBL/GenBank/DDBJ databases">
        <authorList>
            <person name="Magalhaes I.L.F."/>
            <person name="Oliveira U."/>
            <person name="Santos F.R."/>
            <person name="Vidigal T.H.D.A."/>
            <person name="Brescovit A.D."/>
            <person name="Santos A.J."/>
        </authorList>
    </citation>
    <scope>NUCLEOTIDE SEQUENCE</scope>
    <source>
        <tissue evidence="1">Shoot tissue taken approximately 20 cm above the soil surface</tissue>
    </source>
</reference>
<reference evidence="1" key="2">
    <citation type="journal article" date="2015" name="Data Brief">
        <title>Shoot transcriptome of the giant reed, Arundo donax.</title>
        <authorList>
            <person name="Barrero R.A."/>
            <person name="Guerrero F.D."/>
            <person name="Moolhuijzen P."/>
            <person name="Goolsby J.A."/>
            <person name="Tidwell J."/>
            <person name="Bellgard S.E."/>
            <person name="Bellgard M.I."/>
        </authorList>
    </citation>
    <scope>NUCLEOTIDE SEQUENCE</scope>
    <source>
        <tissue evidence="1">Shoot tissue taken approximately 20 cm above the soil surface</tissue>
    </source>
</reference>
<sequence>MPHKQFQGYIVVSRKY</sequence>
<accession>A0A0A9A3C6</accession>
<organism evidence="1">
    <name type="scientific">Arundo donax</name>
    <name type="common">Giant reed</name>
    <name type="synonym">Donax arundinaceus</name>
    <dbReference type="NCBI Taxonomy" id="35708"/>
    <lineage>
        <taxon>Eukaryota</taxon>
        <taxon>Viridiplantae</taxon>
        <taxon>Streptophyta</taxon>
        <taxon>Embryophyta</taxon>
        <taxon>Tracheophyta</taxon>
        <taxon>Spermatophyta</taxon>
        <taxon>Magnoliopsida</taxon>
        <taxon>Liliopsida</taxon>
        <taxon>Poales</taxon>
        <taxon>Poaceae</taxon>
        <taxon>PACMAD clade</taxon>
        <taxon>Arundinoideae</taxon>
        <taxon>Arundineae</taxon>
        <taxon>Arundo</taxon>
    </lineage>
</organism>
<protein>
    <submittedName>
        <fullName evidence="1">Uncharacterized protein</fullName>
    </submittedName>
</protein>
<name>A0A0A9A3C6_ARUDO</name>
<dbReference type="EMBL" id="GBRH01251771">
    <property type="protein sequence ID" value="JAD46124.1"/>
    <property type="molecule type" value="Transcribed_RNA"/>
</dbReference>
<dbReference type="AlphaFoldDB" id="A0A0A9A3C6"/>